<dbReference type="PANTHER" id="PTHR21716:SF53">
    <property type="entry name" value="PERMEASE PERM-RELATED"/>
    <property type="match status" value="1"/>
</dbReference>
<feature type="compositionally biased region" description="Basic and acidic residues" evidence="8">
    <location>
        <begin position="24"/>
        <end position="35"/>
    </location>
</feature>
<sequence length="513" mass="53728">MSRLGRLRNGVSRTVSRVSGFRAAAEREQERREQEAGEQGVVGAGYPSARDRAAKPQDAEPAGEPVEARARRAVLAGSPPLYPPPAEGGGSDDGGGGGADEAPIPERPEPAAAIPWGARVAAEAAWRTLVLAAVIWVLIQVVSAVSLLVISFAAGLLITALLQPFVGWLKRLGVSGGAATAITAFGGFGVMGLTGWFVVWQVLENSDRLVDQVQEGIEELRDWVLELPFDITEENLDQWVEDINEWIRSHSDELTSAGLEGVNYAVQFLTGAGLTLFVVLFLLYDGGGVWQWFLRLVPRAARPAVAGAGPRAWIALTGYVRGTVIVAMIDAIGIGIGLFVIDVPMAVPLAVIVFLASFVPLVGAIASGALAVLVALVTNGMVDALLVLGVVLLVQQIEGNVLQPFILGRMVRVHPLAVVLAVAAGSMVAGIPGAVVAVPLVAVVNTVVGYLRAYQEEADRRAGFDGSGATVAELAPVQAPLPREQPGAAGQEPPRSDASPRPDDEDGGPRERP</sequence>
<feature type="compositionally biased region" description="Basic and acidic residues" evidence="8">
    <location>
        <begin position="494"/>
        <end position="513"/>
    </location>
</feature>
<evidence type="ECO:0000256" key="9">
    <source>
        <dbReference type="SAM" id="Phobius"/>
    </source>
</evidence>
<keyword evidence="4" id="KW-1003">Cell membrane</keyword>
<dbReference type="Pfam" id="PF01594">
    <property type="entry name" value="AI-2E_transport"/>
    <property type="match status" value="1"/>
</dbReference>
<evidence type="ECO:0000313" key="10">
    <source>
        <dbReference type="EMBL" id="SOD62185.1"/>
    </source>
</evidence>
<evidence type="ECO:0000256" key="8">
    <source>
        <dbReference type="SAM" id="MobiDB-lite"/>
    </source>
</evidence>
<feature type="transmembrane region" description="Helical" evidence="9">
    <location>
        <begin position="264"/>
        <end position="284"/>
    </location>
</feature>
<dbReference type="PANTHER" id="PTHR21716">
    <property type="entry name" value="TRANSMEMBRANE PROTEIN"/>
    <property type="match status" value="1"/>
</dbReference>
<dbReference type="GO" id="GO:0005886">
    <property type="term" value="C:plasma membrane"/>
    <property type="evidence" value="ECO:0007669"/>
    <property type="project" value="UniProtKB-SubCell"/>
</dbReference>
<dbReference type="Proteomes" id="UP000219072">
    <property type="component" value="Unassembled WGS sequence"/>
</dbReference>
<feature type="region of interest" description="Disordered" evidence="8">
    <location>
        <begin position="1"/>
        <end position="109"/>
    </location>
</feature>
<dbReference type="InterPro" id="IPR002549">
    <property type="entry name" value="AI-2E-like"/>
</dbReference>
<evidence type="ECO:0000256" key="4">
    <source>
        <dbReference type="ARBA" id="ARBA00022475"/>
    </source>
</evidence>
<protein>
    <submittedName>
        <fullName evidence="10">Predicted PurR-regulated permease PerM</fullName>
    </submittedName>
</protein>
<dbReference type="AlphaFoldDB" id="A0A286DU40"/>
<keyword evidence="3" id="KW-0813">Transport</keyword>
<keyword evidence="5 9" id="KW-0812">Transmembrane</keyword>
<feature type="compositionally biased region" description="Basic and acidic residues" evidence="8">
    <location>
        <begin position="49"/>
        <end position="58"/>
    </location>
</feature>
<reference evidence="10 11" key="1">
    <citation type="submission" date="2017-09" db="EMBL/GenBank/DDBJ databases">
        <authorList>
            <person name="Ehlers B."/>
            <person name="Leendertz F.H."/>
        </authorList>
    </citation>
    <scope>NUCLEOTIDE SEQUENCE [LARGE SCALE GENOMIC DNA]</scope>
    <source>
        <strain evidence="10 11">CGMCC 4.7095</strain>
    </source>
</reference>
<dbReference type="RefSeq" id="WP_097230634.1">
    <property type="nucleotide sequence ID" value="NZ_OCNE01000004.1"/>
</dbReference>
<feature type="transmembrane region" description="Helical" evidence="9">
    <location>
        <begin position="178"/>
        <end position="199"/>
    </location>
</feature>
<accession>A0A286DU40</accession>
<evidence type="ECO:0000256" key="1">
    <source>
        <dbReference type="ARBA" id="ARBA00004651"/>
    </source>
</evidence>
<dbReference type="EMBL" id="OCNE01000004">
    <property type="protein sequence ID" value="SOD62185.1"/>
    <property type="molecule type" value="Genomic_DNA"/>
</dbReference>
<evidence type="ECO:0000256" key="3">
    <source>
        <dbReference type="ARBA" id="ARBA00022448"/>
    </source>
</evidence>
<feature type="transmembrane region" description="Helical" evidence="9">
    <location>
        <begin position="372"/>
        <end position="394"/>
    </location>
</feature>
<dbReference type="OrthoDB" id="9784366at2"/>
<evidence type="ECO:0000256" key="5">
    <source>
        <dbReference type="ARBA" id="ARBA00022692"/>
    </source>
</evidence>
<feature type="transmembrane region" description="Helical" evidence="9">
    <location>
        <begin position="129"/>
        <end position="158"/>
    </location>
</feature>
<evidence type="ECO:0000256" key="2">
    <source>
        <dbReference type="ARBA" id="ARBA00009773"/>
    </source>
</evidence>
<feature type="transmembrane region" description="Helical" evidence="9">
    <location>
        <begin position="319"/>
        <end position="340"/>
    </location>
</feature>
<feature type="transmembrane region" description="Helical" evidence="9">
    <location>
        <begin position="347"/>
        <end position="366"/>
    </location>
</feature>
<evidence type="ECO:0000313" key="11">
    <source>
        <dbReference type="Proteomes" id="UP000219072"/>
    </source>
</evidence>
<evidence type="ECO:0000256" key="6">
    <source>
        <dbReference type="ARBA" id="ARBA00022989"/>
    </source>
</evidence>
<keyword evidence="7 9" id="KW-0472">Membrane</keyword>
<comment type="similarity">
    <text evidence="2">Belongs to the autoinducer-2 exporter (AI-2E) (TC 2.A.86) family.</text>
</comment>
<feature type="region of interest" description="Disordered" evidence="8">
    <location>
        <begin position="475"/>
        <end position="513"/>
    </location>
</feature>
<organism evidence="10 11">
    <name type="scientific">Streptomyces zhaozhouensis</name>
    <dbReference type="NCBI Taxonomy" id="1300267"/>
    <lineage>
        <taxon>Bacteria</taxon>
        <taxon>Bacillati</taxon>
        <taxon>Actinomycetota</taxon>
        <taxon>Actinomycetes</taxon>
        <taxon>Kitasatosporales</taxon>
        <taxon>Streptomycetaceae</taxon>
        <taxon>Streptomyces</taxon>
    </lineage>
</organism>
<proteinExistence type="inferred from homology"/>
<keyword evidence="11" id="KW-1185">Reference proteome</keyword>
<keyword evidence="6 9" id="KW-1133">Transmembrane helix</keyword>
<evidence type="ECO:0000256" key="7">
    <source>
        <dbReference type="ARBA" id="ARBA00023136"/>
    </source>
</evidence>
<feature type="compositionally biased region" description="Gly residues" evidence="8">
    <location>
        <begin position="87"/>
        <end position="99"/>
    </location>
</feature>
<comment type="subcellular location">
    <subcellularLocation>
        <location evidence="1">Cell membrane</location>
        <topology evidence="1">Multi-pass membrane protein</topology>
    </subcellularLocation>
</comment>
<name>A0A286DU40_9ACTN</name>
<gene>
    <name evidence="10" type="ORF">SAMN06297387_104355</name>
</gene>
<dbReference type="GO" id="GO:0055085">
    <property type="term" value="P:transmembrane transport"/>
    <property type="evidence" value="ECO:0007669"/>
    <property type="project" value="TreeGrafter"/>
</dbReference>